<organism evidence="5 6">
    <name type="scientific">Nocardia suismassiliense</name>
    <dbReference type="NCBI Taxonomy" id="2077092"/>
    <lineage>
        <taxon>Bacteria</taxon>
        <taxon>Bacillati</taxon>
        <taxon>Actinomycetota</taxon>
        <taxon>Actinomycetes</taxon>
        <taxon>Mycobacteriales</taxon>
        <taxon>Nocardiaceae</taxon>
        <taxon>Nocardia</taxon>
    </lineage>
</organism>
<dbReference type="Gene3D" id="3.30.230.10">
    <property type="match status" value="1"/>
</dbReference>
<dbReference type="Gene3D" id="3.30.70.870">
    <property type="entry name" value="Elongation Factor G (Translational Gtpase), domain 3"/>
    <property type="match status" value="1"/>
</dbReference>
<dbReference type="InterPro" id="IPR027417">
    <property type="entry name" value="P-loop_NTPase"/>
</dbReference>
<dbReference type="Gene3D" id="2.40.30.10">
    <property type="entry name" value="Translation factors"/>
    <property type="match status" value="1"/>
</dbReference>
<name>A0ABW6QMP0_9NOCA</name>
<dbReference type="Proteomes" id="UP001601948">
    <property type="component" value="Unassembled WGS sequence"/>
</dbReference>
<dbReference type="Pfam" id="PF14492">
    <property type="entry name" value="EFG_III"/>
    <property type="match status" value="1"/>
</dbReference>
<dbReference type="CDD" id="cd04168">
    <property type="entry name" value="TetM_like"/>
    <property type="match status" value="1"/>
</dbReference>
<dbReference type="SUPFAM" id="SSF52540">
    <property type="entry name" value="P-loop containing nucleoside triphosphate hydrolases"/>
    <property type="match status" value="1"/>
</dbReference>
<proteinExistence type="predicted"/>
<gene>
    <name evidence="5" type="ORF">ACFYV7_06275</name>
</gene>
<dbReference type="Pfam" id="PF00679">
    <property type="entry name" value="EFG_C"/>
    <property type="match status" value="1"/>
</dbReference>
<comment type="caution">
    <text evidence="5">The sequence shown here is derived from an EMBL/GenBank/DDBJ whole genome shotgun (WGS) entry which is preliminary data.</text>
</comment>
<dbReference type="SMART" id="SM00889">
    <property type="entry name" value="EFG_IV"/>
    <property type="match status" value="1"/>
</dbReference>
<dbReference type="Pfam" id="PF00009">
    <property type="entry name" value="GTP_EFTU"/>
    <property type="match status" value="1"/>
</dbReference>
<dbReference type="RefSeq" id="WP_387714305.1">
    <property type="nucleotide sequence ID" value="NZ_JBIAPI010000001.1"/>
</dbReference>
<evidence type="ECO:0000256" key="3">
    <source>
        <dbReference type="ARBA" id="ARBA00023134"/>
    </source>
</evidence>
<protein>
    <submittedName>
        <fullName evidence="5">GTP-binding protein</fullName>
    </submittedName>
</protein>
<keyword evidence="3" id="KW-0342">GTP-binding</keyword>
<evidence type="ECO:0000256" key="1">
    <source>
        <dbReference type="ARBA" id="ARBA00022741"/>
    </source>
</evidence>
<evidence type="ECO:0000313" key="6">
    <source>
        <dbReference type="Proteomes" id="UP001601948"/>
    </source>
</evidence>
<dbReference type="Pfam" id="PF03764">
    <property type="entry name" value="EFG_IV"/>
    <property type="match status" value="1"/>
</dbReference>
<dbReference type="NCBIfam" id="TIGR00231">
    <property type="entry name" value="small_GTP"/>
    <property type="match status" value="1"/>
</dbReference>
<dbReference type="InterPro" id="IPR000640">
    <property type="entry name" value="EFG_V-like"/>
</dbReference>
<dbReference type="InterPro" id="IPR031157">
    <property type="entry name" value="G_TR_CS"/>
</dbReference>
<dbReference type="PROSITE" id="PS00301">
    <property type="entry name" value="G_TR_1"/>
    <property type="match status" value="1"/>
</dbReference>
<dbReference type="SUPFAM" id="SSF50447">
    <property type="entry name" value="Translation proteins"/>
    <property type="match status" value="1"/>
</dbReference>
<evidence type="ECO:0000313" key="5">
    <source>
        <dbReference type="EMBL" id="MFF3222384.1"/>
    </source>
</evidence>
<accession>A0ABW6QMP0</accession>
<keyword evidence="6" id="KW-1185">Reference proteome</keyword>
<dbReference type="InterPro" id="IPR041095">
    <property type="entry name" value="EFG_II"/>
</dbReference>
<dbReference type="InterPro" id="IPR005225">
    <property type="entry name" value="Small_GTP-bd"/>
</dbReference>
<dbReference type="InterPro" id="IPR014721">
    <property type="entry name" value="Ribsml_uS5_D2-typ_fold_subgr"/>
</dbReference>
<keyword evidence="2" id="KW-0648">Protein biosynthesis</keyword>
<keyword evidence="1" id="KW-0547">Nucleotide-binding</keyword>
<evidence type="ECO:0000259" key="4">
    <source>
        <dbReference type="PROSITE" id="PS51722"/>
    </source>
</evidence>
<dbReference type="InterPro" id="IPR005517">
    <property type="entry name" value="Transl_elong_EFG/EF2_IV"/>
</dbReference>
<dbReference type="Gene3D" id="3.40.50.300">
    <property type="entry name" value="P-loop containing nucleotide triphosphate hydrolases"/>
    <property type="match status" value="1"/>
</dbReference>
<sequence>MATTLNLGILAHIDAGKTSLTERLLYTAGAIPEMGRVDQGNTQTDSLTLERRRGITIKSAVVSFVVGHTTINLIDTPGHPDFIAEVERVLHVLDGAVLVISAVEGVQAQTRVLMRTLRRLRIPTLIFVNKIDRRGAHCDDVLHEISEKLTPTVVAMGGVVAAGSPTARCTPYEDGDRNFTTRLTEVLAEHDDALLTTYLDDEQTIAYDRLRRELAAQTEQMLVHPIFFGSAITGAGVAELVTGITELLPGTEGNIAGPVSGRVFKIERGQAGEKVAYARLFSGTVHTRDELQFGTSAGKVTALSVFEHGSSVQRPALTAGQIGKLWGLGAVRVGDIIGTQTSAQLSQRIFGPPTLETVVTSVRPADKGKLHAALTQLAEQDPLMNFRQEDLRHEFSVSMYGEVQKEVIQATLADDFDVDVTFRETTTICIERPSGIGSSLEIISTEANPFLATVGLRIEPGASNSGVQFRLEVELGSMPMAFITAVEETARQTLAEGIHGWRVTDCVVTMTHSGYWARQSHAHGTFDKSMSSTAGDFKNLTPLVLMDALCEAGTTVYEPIDRFYVEIPTDTYGSLLAALVPLRAVPTVSTLQDRSYRIEGDIPAANLRALAQQLPDLTRGEGMLESAFDHYSPVVGGPPSRARTDRNPLDRKKYLLRVARRLDRRAGSDS</sequence>
<dbReference type="SUPFAM" id="SSF54980">
    <property type="entry name" value="EF-G C-terminal domain-like"/>
    <property type="match status" value="2"/>
</dbReference>
<feature type="domain" description="Tr-type G" evidence="4">
    <location>
        <begin position="2"/>
        <end position="259"/>
    </location>
</feature>
<dbReference type="PANTHER" id="PTHR43261:SF1">
    <property type="entry name" value="RIBOSOME-RELEASING FACTOR 2, MITOCHONDRIAL"/>
    <property type="match status" value="1"/>
</dbReference>
<dbReference type="PRINTS" id="PR01037">
    <property type="entry name" value="TCRTETOQM"/>
</dbReference>
<dbReference type="Pfam" id="PF22042">
    <property type="entry name" value="EF-G_D2"/>
    <property type="match status" value="1"/>
</dbReference>
<reference evidence="5 6" key="1">
    <citation type="submission" date="2024-10" db="EMBL/GenBank/DDBJ databases">
        <title>The Natural Products Discovery Center: Release of the First 8490 Sequenced Strains for Exploring Actinobacteria Biosynthetic Diversity.</title>
        <authorList>
            <person name="Kalkreuter E."/>
            <person name="Kautsar S.A."/>
            <person name="Yang D."/>
            <person name="Bader C.D."/>
            <person name="Teijaro C.N."/>
            <person name="Fluegel L."/>
            <person name="Davis C.M."/>
            <person name="Simpson J.R."/>
            <person name="Lauterbach L."/>
            <person name="Steele A.D."/>
            <person name="Gui C."/>
            <person name="Meng S."/>
            <person name="Li G."/>
            <person name="Viehrig K."/>
            <person name="Ye F."/>
            <person name="Su P."/>
            <person name="Kiefer A.F."/>
            <person name="Nichols A."/>
            <person name="Cepeda A.J."/>
            <person name="Yan W."/>
            <person name="Fan B."/>
            <person name="Jiang Y."/>
            <person name="Adhikari A."/>
            <person name="Zheng C.-J."/>
            <person name="Schuster L."/>
            <person name="Cowan T.M."/>
            <person name="Smanski M.J."/>
            <person name="Chevrette M.G."/>
            <person name="De Carvalho L.P.S."/>
            <person name="Shen B."/>
        </authorList>
    </citation>
    <scope>NUCLEOTIDE SEQUENCE [LARGE SCALE GENOMIC DNA]</scope>
    <source>
        <strain evidence="5 6">NPDC003040</strain>
    </source>
</reference>
<evidence type="ECO:0000256" key="2">
    <source>
        <dbReference type="ARBA" id="ARBA00022917"/>
    </source>
</evidence>
<dbReference type="PROSITE" id="PS51722">
    <property type="entry name" value="G_TR_2"/>
    <property type="match status" value="1"/>
</dbReference>
<dbReference type="PANTHER" id="PTHR43261">
    <property type="entry name" value="TRANSLATION ELONGATION FACTOR G-RELATED"/>
    <property type="match status" value="1"/>
</dbReference>
<dbReference type="PRINTS" id="PR00315">
    <property type="entry name" value="ELONGATNFCT"/>
</dbReference>
<dbReference type="InterPro" id="IPR035647">
    <property type="entry name" value="EFG_III/V"/>
</dbReference>
<dbReference type="InterPro" id="IPR020568">
    <property type="entry name" value="Ribosomal_Su5_D2-typ_SF"/>
</dbReference>
<dbReference type="InterPro" id="IPR053905">
    <property type="entry name" value="EF-G-like_DII"/>
</dbReference>
<dbReference type="InterPro" id="IPR009000">
    <property type="entry name" value="Transl_B-barrel_sf"/>
</dbReference>
<dbReference type="EMBL" id="JBIAPI010000001">
    <property type="protein sequence ID" value="MFF3222384.1"/>
    <property type="molecule type" value="Genomic_DNA"/>
</dbReference>
<dbReference type="InterPro" id="IPR000795">
    <property type="entry name" value="T_Tr_GTP-bd_dom"/>
</dbReference>
<dbReference type="SUPFAM" id="SSF54211">
    <property type="entry name" value="Ribosomal protein S5 domain 2-like"/>
    <property type="match status" value="1"/>
</dbReference>